<reference evidence="1" key="1">
    <citation type="submission" date="2014-11" db="EMBL/GenBank/DDBJ databases">
        <authorList>
            <person name="Amaro Gonzalez C."/>
        </authorList>
    </citation>
    <scope>NUCLEOTIDE SEQUENCE</scope>
</reference>
<sequence>MTIQYSSARWLRWGGG</sequence>
<organism evidence="1">
    <name type="scientific">Anguilla anguilla</name>
    <name type="common">European freshwater eel</name>
    <name type="synonym">Muraena anguilla</name>
    <dbReference type="NCBI Taxonomy" id="7936"/>
    <lineage>
        <taxon>Eukaryota</taxon>
        <taxon>Metazoa</taxon>
        <taxon>Chordata</taxon>
        <taxon>Craniata</taxon>
        <taxon>Vertebrata</taxon>
        <taxon>Euteleostomi</taxon>
        <taxon>Actinopterygii</taxon>
        <taxon>Neopterygii</taxon>
        <taxon>Teleostei</taxon>
        <taxon>Anguilliformes</taxon>
        <taxon>Anguillidae</taxon>
        <taxon>Anguilla</taxon>
    </lineage>
</organism>
<dbReference type="AlphaFoldDB" id="A0A0E9Q603"/>
<accession>A0A0E9Q603</accession>
<name>A0A0E9Q603_ANGAN</name>
<reference evidence="1" key="2">
    <citation type="journal article" date="2015" name="Fish Shellfish Immunol.">
        <title>Early steps in the European eel (Anguilla anguilla)-Vibrio vulnificus interaction in the gills: Role of the RtxA13 toxin.</title>
        <authorList>
            <person name="Callol A."/>
            <person name="Pajuelo D."/>
            <person name="Ebbesson L."/>
            <person name="Teles M."/>
            <person name="MacKenzie S."/>
            <person name="Amaro C."/>
        </authorList>
    </citation>
    <scope>NUCLEOTIDE SEQUENCE</scope>
</reference>
<evidence type="ECO:0000313" key="1">
    <source>
        <dbReference type="EMBL" id="JAH11548.1"/>
    </source>
</evidence>
<proteinExistence type="predicted"/>
<protein>
    <submittedName>
        <fullName evidence="1">Uncharacterized protein</fullName>
    </submittedName>
</protein>
<dbReference type="EMBL" id="GBXM01097029">
    <property type="protein sequence ID" value="JAH11548.1"/>
    <property type="molecule type" value="Transcribed_RNA"/>
</dbReference>